<dbReference type="Gene3D" id="1.20.1530.10">
    <property type="entry name" value="Na+/H+ antiporter like domain"/>
    <property type="match status" value="1"/>
</dbReference>
<feature type="transmembrane region" description="Helical" evidence="7">
    <location>
        <begin position="417"/>
        <end position="441"/>
    </location>
</feature>
<protein>
    <recommendedName>
        <fullName evidence="7">Na(+)/H(+) antiporter NhaA</fullName>
    </recommendedName>
    <alternativeName>
        <fullName evidence="7">Sodium/proton antiporter NhaA</fullName>
    </alternativeName>
</protein>
<name>A0A1C2EFB6_9PSED</name>
<dbReference type="GO" id="GO:0005886">
    <property type="term" value="C:plasma membrane"/>
    <property type="evidence" value="ECO:0007669"/>
    <property type="project" value="UniProtKB-SubCell"/>
</dbReference>
<evidence type="ECO:0000256" key="6">
    <source>
        <dbReference type="ARBA" id="ARBA00023201"/>
    </source>
</evidence>
<sequence>MPAPNTPASTVIPRPQILTSRALAAVERFSHIEALSGVVLVLAAIAALLWANSSPSLSYETFWHTPVAITIGSFSVGQSLHFLVNDGLMTIFFLVVGMEIRQEIQDGALSNAKLATLPLGAALGGVLVPAGIYLAYNMGTASAHGWAVPTATDIAFAVGVLALLGKSIPANLRVFLLALAIIDDIAAILIIALFYTASLHLVGLAIAGTGLALVFVMQRMGIGSAWLYLLPGSIVWGGLLKLGVHPTLAGVILGLVTPVWSAPSRERPLEIMSQAFRDLTHRVDQGEKKVSAPLKQIRLAEREVMPPVQRVQEALHPWVAFVIMPLFTLANAGVNVHGAQLSDAAVVPVVYGVVMALVFGKPIGVVLATCLLVRTGLCKLPEQVTWRGVILVGLLAGIGFTMSIFIAGLAYDDDRLLAAAKLSVLCASSASAVVGLLWGLFNFRKPATR</sequence>
<feature type="transmembrane region" description="Helical" evidence="7">
    <location>
        <begin position="142"/>
        <end position="164"/>
    </location>
</feature>
<keyword evidence="7" id="KW-0406">Ion transport</keyword>
<comment type="subcellular location">
    <subcellularLocation>
        <location evidence="1">Cell inner membrane</location>
        <topology evidence="1">Multi-pass membrane protein</topology>
    </subcellularLocation>
    <subcellularLocation>
        <location evidence="7">Cell membrane</location>
        <topology evidence="7">Multi-pass membrane protein</topology>
    </subcellularLocation>
</comment>
<evidence type="ECO:0000256" key="5">
    <source>
        <dbReference type="ARBA" id="ARBA00023136"/>
    </source>
</evidence>
<keyword evidence="3 7" id="KW-0812">Transmembrane</keyword>
<dbReference type="GO" id="GO:0015385">
    <property type="term" value="F:sodium:proton antiporter activity"/>
    <property type="evidence" value="ECO:0007669"/>
    <property type="project" value="UniProtKB-UniRule"/>
</dbReference>
<keyword evidence="7" id="KW-0813">Transport</keyword>
<dbReference type="InterPro" id="IPR004670">
    <property type="entry name" value="NhaA"/>
</dbReference>
<feature type="transmembrane region" description="Helical" evidence="7">
    <location>
        <begin position="176"/>
        <end position="195"/>
    </location>
</feature>
<accession>A0A1C2EFB6</accession>
<keyword evidence="2 7" id="KW-1003">Cell membrane</keyword>
<feature type="transmembrane region" description="Helical" evidence="7">
    <location>
        <begin position="225"/>
        <end position="242"/>
    </location>
</feature>
<dbReference type="InterPro" id="IPR023171">
    <property type="entry name" value="Na/H_antiporter_dom_sf"/>
</dbReference>
<dbReference type="Proteomes" id="UP000095143">
    <property type="component" value="Unassembled WGS sequence"/>
</dbReference>
<feature type="transmembrane region" description="Helical" evidence="7">
    <location>
        <begin position="318"/>
        <end position="337"/>
    </location>
</feature>
<feature type="transmembrane region" description="Helical" evidence="7">
    <location>
        <begin position="385"/>
        <end position="411"/>
    </location>
</feature>
<keyword evidence="7" id="KW-0050">Antiport</keyword>
<feature type="transmembrane region" description="Helical" evidence="7">
    <location>
        <begin position="117"/>
        <end position="136"/>
    </location>
</feature>
<evidence type="ECO:0000256" key="1">
    <source>
        <dbReference type="ARBA" id="ARBA00004429"/>
    </source>
</evidence>
<keyword evidence="4 7" id="KW-1133">Transmembrane helix</keyword>
<evidence type="ECO:0000256" key="4">
    <source>
        <dbReference type="ARBA" id="ARBA00022989"/>
    </source>
</evidence>
<dbReference type="HAMAP" id="MF_01844">
    <property type="entry name" value="NhaA"/>
    <property type="match status" value="1"/>
</dbReference>
<proteinExistence type="inferred from homology"/>
<dbReference type="PANTHER" id="PTHR30341:SF0">
    <property type="entry name" value="NA(+)_H(+) ANTIPORTER NHAA"/>
    <property type="match status" value="1"/>
</dbReference>
<feature type="transmembrane region" description="Helical" evidence="7">
    <location>
        <begin position="32"/>
        <end position="51"/>
    </location>
</feature>
<dbReference type="NCBIfam" id="TIGR00773">
    <property type="entry name" value="NhaA"/>
    <property type="match status" value="1"/>
</dbReference>
<comment type="catalytic activity">
    <reaction evidence="7">
        <text>Na(+)(in) + 2 H(+)(out) = Na(+)(out) + 2 H(+)(in)</text>
        <dbReference type="Rhea" id="RHEA:29251"/>
        <dbReference type="ChEBI" id="CHEBI:15378"/>
        <dbReference type="ChEBI" id="CHEBI:29101"/>
    </reaction>
</comment>
<dbReference type="OrthoDB" id="9808135at2"/>
<evidence type="ECO:0000256" key="7">
    <source>
        <dbReference type="HAMAP-Rule" id="MF_01844"/>
    </source>
</evidence>
<dbReference type="AlphaFoldDB" id="A0A1C2EFB6"/>
<reference evidence="8 9" key="1">
    <citation type="submission" date="2016-08" db="EMBL/GenBank/DDBJ databases">
        <title>Whole genome sequence of Pseudomonas graminis strain UASWS1507, a potential biological control agent for agriculture.</title>
        <authorList>
            <person name="Crovadore J."/>
            <person name="Calmin G."/>
            <person name="Chablais R."/>
            <person name="Cochard B."/>
            <person name="Lefort F."/>
        </authorList>
    </citation>
    <scope>NUCLEOTIDE SEQUENCE [LARGE SCALE GENOMIC DNA]</scope>
    <source>
        <strain evidence="8 9">UASWS1507</strain>
    </source>
</reference>
<dbReference type="GO" id="GO:0006885">
    <property type="term" value="P:regulation of pH"/>
    <property type="evidence" value="ECO:0007669"/>
    <property type="project" value="UniProtKB-UniRule"/>
</dbReference>
<dbReference type="RefSeq" id="WP_065986112.1">
    <property type="nucleotide sequence ID" value="NZ_MDEN01000043.1"/>
</dbReference>
<comment type="function">
    <text evidence="7">Na(+)/H(+) antiporter that extrudes sodium in exchange for external protons.</text>
</comment>
<feature type="transmembrane region" description="Helical" evidence="7">
    <location>
        <begin position="248"/>
        <end position="264"/>
    </location>
</feature>
<feature type="transmembrane region" description="Helical" evidence="7">
    <location>
        <begin position="71"/>
        <end position="96"/>
    </location>
</feature>
<keyword evidence="5 7" id="KW-0472">Membrane</keyword>
<evidence type="ECO:0000256" key="3">
    <source>
        <dbReference type="ARBA" id="ARBA00022692"/>
    </source>
</evidence>
<keyword evidence="7" id="KW-0915">Sodium</keyword>
<feature type="transmembrane region" description="Helical" evidence="7">
    <location>
        <begin position="201"/>
        <end position="218"/>
    </location>
</feature>
<evidence type="ECO:0000313" key="8">
    <source>
        <dbReference type="EMBL" id="OCX25808.1"/>
    </source>
</evidence>
<comment type="caution">
    <text evidence="8">The sequence shown here is derived from an EMBL/GenBank/DDBJ whole genome shotgun (WGS) entry which is preliminary data.</text>
</comment>
<evidence type="ECO:0000313" key="9">
    <source>
        <dbReference type="Proteomes" id="UP000095143"/>
    </source>
</evidence>
<feature type="transmembrane region" description="Helical" evidence="7">
    <location>
        <begin position="349"/>
        <end position="373"/>
    </location>
</feature>
<dbReference type="PANTHER" id="PTHR30341">
    <property type="entry name" value="SODIUM ION/PROTON ANTIPORTER NHAA-RELATED"/>
    <property type="match status" value="1"/>
</dbReference>
<keyword evidence="6 7" id="KW-0739">Sodium transport</keyword>
<evidence type="ECO:0000256" key="2">
    <source>
        <dbReference type="ARBA" id="ARBA00022475"/>
    </source>
</evidence>
<organism evidence="8 9">
    <name type="scientific">Pseudomonas graminis</name>
    <dbReference type="NCBI Taxonomy" id="158627"/>
    <lineage>
        <taxon>Bacteria</taxon>
        <taxon>Pseudomonadati</taxon>
        <taxon>Pseudomonadota</taxon>
        <taxon>Gammaproteobacteria</taxon>
        <taxon>Pseudomonadales</taxon>
        <taxon>Pseudomonadaceae</taxon>
        <taxon>Pseudomonas</taxon>
    </lineage>
</organism>
<dbReference type="EMBL" id="MDEN01000043">
    <property type="protein sequence ID" value="OCX25808.1"/>
    <property type="molecule type" value="Genomic_DNA"/>
</dbReference>
<dbReference type="Pfam" id="PF06965">
    <property type="entry name" value="Na_H_antiport_1"/>
    <property type="match status" value="1"/>
</dbReference>
<gene>
    <name evidence="7" type="primary">nhaA</name>
    <name evidence="8" type="ORF">BBI10_00735</name>
</gene>
<comment type="similarity">
    <text evidence="7">Belongs to the NhaA Na(+)/H(+) (TC 2.A.33) antiporter family.</text>
</comment>